<dbReference type="InterPro" id="IPR052155">
    <property type="entry name" value="Biofilm_reg_signaling"/>
</dbReference>
<dbReference type="PANTHER" id="PTHR44757:SF2">
    <property type="entry name" value="BIOFILM ARCHITECTURE MAINTENANCE PROTEIN MBAA"/>
    <property type="match status" value="1"/>
</dbReference>
<evidence type="ECO:0000256" key="1">
    <source>
        <dbReference type="SAM" id="Phobius"/>
    </source>
</evidence>
<dbReference type="KEGG" id="mars:A8C75_02400"/>
<dbReference type="InterPro" id="IPR000014">
    <property type="entry name" value="PAS"/>
</dbReference>
<dbReference type="PANTHER" id="PTHR44757">
    <property type="entry name" value="DIGUANYLATE CYCLASE DGCP"/>
    <property type="match status" value="1"/>
</dbReference>
<evidence type="ECO:0000259" key="4">
    <source>
        <dbReference type="PROSITE" id="PS50883"/>
    </source>
</evidence>
<feature type="domain" description="PAS" evidence="2">
    <location>
        <begin position="87"/>
        <end position="133"/>
    </location>
</feature>
<name>A0A1A9EUW8_9GAMM</name>
<dbReference type="EMBL" id="CP015839">
    <property type="protein sequence ID" value="ANG61431.1"/>
    <property type="molecule type" value="Genomic_DNA"/>
</dbReference>
<dbReference type="CDD" id="cd01949">
    <property type="entry name" value="GGDEF"/>
    <property type="match status" value="1"/>
</dbReference>
<dbReference type="SMART" id="SM00052">
    <property type="entry name" value="EAL"/>
    <property type="match status" value="1"/>
</dbReference>
<dbReference type="SUPFAM" id="SSF141868">
    <property type="entry name" value="EAL domain-like"/>
    <property type="match status" value="1"/>
</dbReference>
<dbReference type="InterPro" id="IPR029787">
    <property type="entry name" value="Nucleotide_cyclase"/>
</dbReference>
<organism evidence="6 7">
    <name type="scientific">Marinobacterium aestuarii</name>
    <dbReference type="NCBI Taxonomy" id="1821621"/>
    <lineage>
        <taxon>Bacteria</taxon>
        <taxon>Pseudomonadati</taxon>
        <taxon>Pseudomonadota</taxon>
        <taxon>Gammaproteobacteria</taxon>
        <taxon>Oceanospirillales</taxon>
        <taxon>Oceanospirillaceae</taxon>
        <taxon>Marinobacterium</taxon>
    </lineage>
</organism>
<dbReference type="PROSITE" id="PS50113">
    <property type="entry name" value="PAC"/>
    <property type="match status" value="1"/>
</dbReference>
<evidence type="ECO:0000313" key="7">
    <source>
        <dbReference type="Proteomes" id="UP000078070"/>
    </source>
</evidence>
<keyword evidence="7" id="KW-1185">Reference proteome</keyword>
<dbReference type="Pfam" id="PF13426">
    <property type="entry name" value="PAS_9"/>
    <property type="match status" value="1"/>
</dbReference>
<dbReference type="Gene3D" id="3.30.450.20">
    <property type="entry name" value="PAS domain"/>
    <property type="match status" value="1"/>
</dbReference>
<dbReference type="OrthoDB" id="8416215at2"/>
<dbReference type="NCBIfam" id="TIGR00229">
    <property type="entry name" value="sensory_box"/>
    <property type="match status" value="1"/>
</dbReference>
<dbReference type="SMART" id="SM00086">
    <property type="entry name" value="PAC"/>
    <property type="match status" value="1"/>
</dbReference>
<evidence type="ECO:0000259" key="5">
    <source>
        <dbReference type="PROSITE" id="PS50887"/>
    </source>
</evidence>
<dbReference type="Gene3D" id="3.20.20.450">
    <property type="entry name" value="EAL domain"/>
    <property type="match status" value="1"/>
</dbReference>
<dbReference type="AlphaFoldDB" id="A0A1A9EUW8"/>
<gene>
    <name evidence="6" type="ORF">A8C75_02400</name>
</gene>
<dbReference type="InterPro" id="IPR035965">
    <property type="entry name" value="PAS-like_dom_sf"/>
</dbReference>
<evidence type="ECO:0000259" key="3">
    <source>
        <dbReference type="PROSITE" id="PS50113"/>
    </source>
</evidence>
<dbReference type="CDD" id="cd01948">
    <property type="entry name" value="EAL"/>
    <property type="match status" value="1"/>
</dbReference>
<keyword evidence="1" id="KW-0472">Membrane</keyword>
<feature type="domain" description="GGDEF" evidence="5">
    <location>
        <begin position="245"/>
        <end position="378"/>
    </location>
</feature>
<protein>
    <recommendedName>
        <fullName evidence="8">Diguanylate cyclase</fullName>
    </recommendedName>
</protein>
<dbReference type="PROSITE" id="PS50883">
    <property type="entry name" value="EAL"/>
    <property type="match status" value="1"/>
</dbReference>
<dbReference type="STRING" id="1821621.A8C75_02400"/>
<dbReference type="SMART" id="SM00091">
    <property type="entry name" value="PAS"/>
    <property type="match status" value="1"/>
</dbReference>
<dbReference type="InterPro" id="IPR035919">
    <property type="entry name" value="EAL_sf"/>
</dbReference>
<sequence>MPFRTDATVLPRYFVVGLTGTVLLLLLVVLGYLVGSNHLDRRDALDLAGAVTLLVLLCHARWIKALFARYQQDIKRREQELARNAQALQVAARVFEASREGIIVSDANNRIQAVNGAYCEITGYSARDAIGRNPSFMSSGRHDQGFYRQLWQDLEQQGCWQGEVWNRRKSGEVYPEWLSINVHRNADNQIENYIATFRDISERKRVQERLSYLASYDTLTELPNQHLFEEQVSQAIAQLERFPERVLAVLLIDLDRFRNINDSLGHAIGDRVLQSVAGRLVGLMPSDGMLCRQGGDEFAVLLPDEASMLRVAALVQALLVQIAQPVTQQGQELVVTPSIGVAVYPQDGSDYSTLLRNADAALSFAKVQGRNQYQFFMPALNSRVSKRLQLENALRQGLVRNEFRLAYQPQYYLGRGTLSGSEALLRWHSAALGPMGPADFIPLAEETGLIGPIGDWVLRHACEQGAQWLVQGIAMPVAVNVSACQFRPELPAKVAAALQETGFEARLLVIEVTETALMQDLEQAAQLLLQLKALGVSVALDDFGTGHSSLAYLKRFPIDKLKIDRSFVSGLPEDADDSVIIKAMLDVARHLGLSVVAEGIETVQQQDYLASLGCEAGQGYLYAKPLTARQMTARLAAAAMYERAPLKLESVPV</sequence>
<dbReference type="InterPro" id="IPR043128">
    <property type="entry name" value="Rev_trsase/Diguanyl_cyclase"/>
</dbReference>
<keyword evidence="1" id="KW-1133">Transmembrane helix</keyword>
<evidence type="ECO:0000259" key="2">
    <source>
        <dbReference type="PROSITE" id="PS50112"/>
    </source>
</evidence>
<dbReference type="CDD" id="cd00130">
    <property type="entry name" value="PAS"/>
    <property type="match status" value="1"/>
</dbReference>
<evidence type="ECO:0008006" key="8">
    <source>
        <dbReference type="Google" id="ProtNLM"/>
    </source>
</evidence>
<feature type="transmembrane region" description="Helical" evidence="1">
    <location>
        <begin position="12"/>
        <end position="35"/>
    </location>
</feature>
<reference evidence="6 7" key="2">
    <citation type="journal article" date="2018" name="Int. J. Syst. Evol. Microbiol.">
        <title>Marinobacterium aestuarii sp. nov., a benzene-degrading marine bacterium isolated from estuary sediment.</title>
        <authorList>
            <person name="Bae S.S."/>
            <person name="Jung J."/>
            <person name="Chung D."/>
            <person name="Baek K."/>
        </authorList>
    </citation>
    <scope>NUCLEOTIDE SEQUENCE [LARGE SCALE GENOMIC DNA]</scope>
    <source>
        <strain evidence="6 7">ST58-10</strain>
    </source>
</reference>
<dbReference type="InterPro" id="IPR001610">
    <property type="entry name" value="PAC"/>
</dbReference>
<dbReference type="PROSITE" id="PS50112">
    <property type="entry name" value="PAS"/>
    <property type="match status" value="1"/>
</dbReference>
<reference evidence="7" key="1">
    <citation type="submission" date="2016-05" db="EMBL/GenBank/DDBJ databases">
        <authorList>
            <person name="Baek K."/>
            <person name="Yang S.-J."/>
        </authorList>
    </citation>
    <scope>NUCLEOTIDE SEQUENCE [LARGE SCALE GENOMIC DNA]</scope>
    <source>
        <strain evidence="7">ST58-10</strain>
    </source>
</reference>
<dbReference type="PROSITE" id="PS50887">
    <property type="entry name" value="GGDEF"/>
    <property type="match status" value="1"/>
</dbReference>
<accession>A0A1A9EUW8</accession>
<dbReference type="SUPFAM" id="SSF55073">
    <property type="entry name" value="Nucleotide cyclase"/>
    <property type="match status" value="1"/>
</dbReference>
<dbReference type="InterPro" id="IPR000700">
    <property type="entry name" value="PAS-assoc_C"/>
</dbReference>
<feature type="domain" description="EAL" evidence="4">
    <location>
        <begin position="387"/>
        <end position="639"/>
    </location>
</feature>
<dbReference type="SUPFAM" id="SSF55785">
    <property type="entry name" value="PYP-like sensor domain (PAS domain)"/>
    <property type="match status" value="1"/>
</dbReference>
<dbReference type="RefSeq" id="WP_067377587.1">
    <property type="nucleotide sequence ID" value="NZ_CP015839.1"/>
</dbReference>
<proteinExistence type="predicted"/>
<feature type="domain" description="PAC" evidence="3">
    <location>
        <begin position="160"/>
        <end position="212"/>
    </location>
</feature>
<dbReference type="InterPro" id="IPR000160">
    <property type="entry name" value="GGDEF_dom"/>
</dbReference>
<dbReference type="NCBIfam" id="TIGR00254">
    <property type="entry name" value="GGDEF"/>
    <property type="match status" value="1"/>
</dbReference>
<dbReference type="Pfam" id="PF00990">
    <property type="entry name" value="GGDEF"/>
    <property type="match status" value="1"/>
</dbReference>
<dbReference type="SMART" id="SM00267">
    <property type="entry name" value="GGDEF"/>
    <property type="match status" value="1"/>
</dbReference>
<keyword evidence="1" id="KW-0812">Transmembrane</keyword>
<dbReference type="Proteomes" id="UP000078070">
    <property type="component" value="Chromosome"/>
</dbReference>
<dbReference type="InterPro" id="IPR001633">
    <property type="entry name" value="EAL_dom"/>
</dbReference>
<dbReference type="Pfam" id="PF00563">
    <property type="entry name" value="EAL"/>
    <property type="match status" value="1"/>
</dbReference>
<evidence type="ECO:0000313" key="6">
    <source>
        <dbReference type="EMBL" id="ANG61431.1"/>
    </source>
</evidence>
<dbReference type="Gene3D" id="3.30.70.270">
    <property type="match status" value="1"/>
</dbReference>